<accession>A7DVU1</accession>
<evidence type="ECO:0000256" key="9">
    <source>
        <dbReference type="ARBA" id="ARBA00022842"/>
    </source>
</evidence>
<dbReference type="GO" id="GO:0016491">
    <property type="term" value="F:oxidoreductase activity"/>
    <property type="evidence" value="ECO:0007669"/>
    <property type="project" value="InterPro"/>
</dbReference>
<comment type="similarity">
    <text evidence="2 17">Belongs to the cytochrome c oxidase subunit 2 family.</text>
</comment>
<comment type="function">
    <text evidence="17">Component of the cytochrome c oxidase, the last enzyme in the mitochondrial electron transport chain which drives oxidative phosphorylation. The respiratory chain contains 3 multisubunit complexes succinate dehydrogenase (complex II, CII), ubiquinol-cytochrome c oxidoreductase (cytochrome b-c1 complex, complex III, CIII) and cytochrome c oxidase (complex IV, CIV), that cooperate to transfer electrons derived from NADH and succinate to molecular oxygen, creating an electrochemical gradient over the inner membrane that drives transmembrane transport and the ATP synthase. Cytochrome c oxidase is the component of the respiratory chain that catalyzes the reduction of oxygen to water. Electrons originating from reduced cytochrome c in the intermembrane space (IMS) are transferred via the dinuclear copper A center (CU(A)) of subunit 2 and heme A of subunit 1 to the active site in subunit 1, a binuclear center (BNC) formed by heme A3 and copper B (CU(B)). The BNC reduces molecular oxygen to 2 water molecules using 4 electrons from cytochrome c in the IMS and 4 protons from the mitochondrial matrix.</text>
</comment>
<dbReference type="Gene3D" id="2.60.40.420">
    <property type="entry name" value="Cupredoxins - blue copper proteins"/>
    <property type="match status" value="1"/>
</dbReference>
<keyword evidence="10" id="KW-1278">Translocase</keyword>
<dbReference type="PROSITE" id="PS50999">
    <property type="entry name" value="COX2_TM"/>
    <property type="match status" value="1"/>
</dbReference>
<comment type="subcellular location">
    <subcellularLocation>
        <location evidence="1 17">Mitochondrion inner membrane</location>
        <topology evidence="1 17">Multi-pass membrane protein</topology>
    </subcellularLocation>
</comment>
<geneLocation type="mitochondrion" evidence="21"/>
<dbReference type="SUPFAM" id="SSF81464">
    <property type="entry name" value="Cytochrome c oxidase subunit II-like, transmembrane region"/>
    <property type="match status" value="1"/>
</dbReference>
<dbReference type="PROSITE" id="PS50857">
    <property type="entry name" value="COX2_CUA"/>
    <property type="match status" value="1"/>
</dbReference>
<dbReference type="InterPro" id="IPR008972">
    <property type="entry name" value="Cupredoxin"/>
</dbReference>
<evidence type="ECO:0000256" key="4">
    <source>
        <dbReference type="ARBA" id="ARBA00022448"/>
    </source>
</evidence>
<dbReference type="Gene3D" id="1.10.287.90">
    <property type="match status" value="1"/>
</dbReference>
<dbReference type="FunFam" id="2.60.40.420:FF:000001">
    <property type="entry name" value="Cytochrome c oxidase subunit 2"/>
    <property type="match status" value="1"/>
</dbReference>
<dbReference type="InterPro" id="IPR014222">
    <property type="entry name" value="Cyt_c_oxidase_su2"/>
</dbReference>
<protein>
    <recommendedName>
        <fullName evidence="3 17">Cytochrome c oxidase subunit 2</fullName>
    </recommendedName>
</protein>
<feature type="domain" description="Cytochrome oxidase subunit II transmembrane region profile" evidence="20">
    <location>
        <begin position="1"/>
        <end position="91"/>
    </location>
</feature>
<evidence type="ECO:0000256" key="12">
    <source>
        <dbReference type="ARBA" id="ARBA00022989"/>
    </source>
</evidence>
<keyword evidence="14 17" id="KW-0496">Mitochondrion</keyword>
<dbReference type="NCBIfam" id="TIGR02866">
    <property type="entry name" value="CoxB"/>
    <property type="match status" value="1"/>
</dbReference>
<evidence type="ECO:0000256" key="10">
    <source>
        <dbReference type="ARBA" id="ARBA00022967"/>
    </source>
</evidence>
<dbReference type="GO" id="GO:0005507">
    <property type="term" value="F:copper ion binding"/>
    <property type="evidence" value="ECO:0007669"/>
    <property type="project" value="InterPro"/>
</dbReference>
<keyword evidence="6 17" id="KW-0812">Transmembrane</keyword>
<gene>
    <name evidence="21" type="primary">COII</name>
</gene>
<dbReference type="EMBL" id="AM296016">
    <property type="protein sequence ID" value="CAL30091.1"/>
    <property type="molecule type" value="Genomic_DNA"/>
</dbReference>
<dbReference type="PANTHER" id="PTHR22888:SF9">
    <property type="entry name" value="CYTOCHROME C OXIDASE SUBUNIT 2"/>
    <property type="match status" value="1"/>
</dbReference>
<keyword evidence="12 18" id="KW-1133">Transmembrane helix</keyword>
<evidence type="ECO:0000259" key="19">
    <source>
        <dbReference type="PROSITE" id="PS50857"/>
    </source>
</evidence>
<dbReference type="InterPro" id="IPR011759">
    <property type="entry name" value="Cyt_c_oxidase_su2_TM_dom"/>
</dbReference>
<dbReference type="InterPro" id="IPR045187">
    <property type="entry name" value="CcO_II"/>
</dbReference>
<evidence type="ECO:0000256" key="2">
    <source>
        <dbReference type="ARBA" id="ARBA00007866"/>
    </source>
</evidence>
<dbReference type="Pfam" id="PF02790">
    <property type="entry name" value="COX2_TM"/>
    <property type="match status" value="1"/>
</dbReference>
<dbReference type="InterPro" id="IPR034210">
    <property type="entry name" value="CcO_II_C"/>
</dbReference>
<dbReference type="PRINTS" id="PR01166">
    <property type="entry name" value="CYCOXIDASEII"/>
</dbReference>
<dbReference type="Pfam" id="PF00116">
    <property type="entry name" value="COX2"/>
    <property type="match status" value="1"/>
</dbReference>
<reference evidence="21" key="1">
    <citation type="submission" date="2006-07" db="EMBL/GenBank/DDBJ databases">
        <authorList>
            <person name="Perseke M."/>
        </authorList>
    </citation>
    <scope>NUCLEOTIDE SEQUENCE</scope>
</reference>
<keyword evidence="5 17" id="KW-0679">Respiratory chain</keyword>
<keyword evidence="8 17" id="KW-0999">Mitochondrion inner membrane</keyword>
<dbReference type="GO" id="GO:0004129">
    <property type="term" value="F:cytochrome-c oxidase activity"/>
    <property type="evidence" value="ECO:0007669"/>
    <property type="project" value="UniProtKB-EC"/>
</dbReference>
<evidence type="ECO:0000259" key="20">
    <source>
        <dbReference type="PROSITE" id="PS50999"/>
    </source>
</evidence>
<keyword evidence="7 17" id="KW-0479">Metal-binding</keyword>
<evidence type="ECO:0000256" key="11">
    <source>
        <dbReference type="ARBA" id="ARBA00022982"/>
    </source>
</evidence>
<dbReference type="AlphaFoldDB" id="A7DVU1"/>
<keyword evidence="9" id="KW-0460">Magnesium</keyword>
<evidence type="ECO:0000256" key="6">
    <source>
        <dbReference type="ARBA" id="ARBA00022692"/>
    </source>
</evidence>
<dbReference type="GO" id="GO:0042773">
    <property type="term" value="P:ATP synthesis coupled electron transport"/>
    <property type="evidence" value="ECO:0007669"/>
    <property type="project" value="TreeGrafter"/>
</dbReference>
<keyword evidence="13 17" id="KW-0186">Copper</keyword>
<dbReference type="InterPro" id="IPR001505">
    <property type="entry name" value="Copper_CuA"/>
</dbReference>
<organism evidence="21">
    <name type="scientific">Xenoturbella bocki</name>
    <name type="common">Marine worm</name>
    <dbReference type="NCBI Taxonomy" id="242395"/>
    <lineage>
        <taxon>Eukaryota</taxon>
        <taxon>Metazoa</taxon>
        <taxon>Xenacoelomorpha</taxon>
        <taxon>Xenoturbellida</taxon>
        <taxon>Xenoturbellidae</taxon>
        <taxon>Xenoturbella</taxon>
    </lineage>
</organism>
<feature type="transmembrane region" description="Helical" evidence="18">
    <location>
        <begin position="20"/>
        <end position="42"/>
    </location>
</feature>
<comment type="cofactor">
    <cofactor evidence="17">
        <name>Cu cation</name>
        <dbReference type="ChEBI" id="CHEBI:23378"/>
    </cofactor>
    <text evidence="17">Binds a copper A center.</text>
</comment>
<evidence type="ECO:0000256" key="18">
    <source>
        <dbReference type="SAM" id="Phobius"/>
    </source>
</evidence>
<name>A7DVU1_XENBC</name>
<evidence type="ECO:0000256" key="14">
    <source>
        <dbReference type="ARBA" id="ARBA00023128"/>
    </source>
</evidence>
<sequence length="235" mass="26804">MAEWYQISLQDASSPLMEEMIYFHDHAFMIIILITIITMYALSIAVTNKFTNKKLLEGQEIETAWTTIPAIILIFIALPSLRLLYLTDETINPAMTIKAVGHQWYWSYEYSDLENVEFDSYMLPQEELKKGDLRLLEVDNRLVLPYLTPVRVLITSADVLHAWTIPSMGVKLDAVPGRLNQAMMMTTRPGLFYGQCSELCGANHSFMPIVLESTSTKAFESWLSNMSQNSLHIKA</sequence>
<evidence type="ECO:0000313" key="21">
    <source>
        <dbReference type="EMBL" id="CAL30091.1"/>
    </source>
</evidence>
<keyword evidence="11 17" id="KW-0249">Electron transport</keyword>
<evidence type="ECO:0000256" key="3">
    <source>
        <dbReference type="ARBA" id="ARBA00015946"/>
    </source>
</evidence>
<dbReference type="CDD" id="cd13912">
    <property type="entry name" value="CcO_II_C"/>
    <property type="match status" value="1"/>
</dbReference>
<dbReference type="PANTHER" id="PTHR22888">
    <property type="entry name" value="CYTOCHROME C OXIDASE, SUBUNIT II"/>
    <property type="match status" value="1"/>
</dbReference>
<keyword evidence="4 17" id="KW-0813">Transport</keyword>
<dbReference type="InterPro" id="IPR036257">
    <property type="entry name" value="Cyt_c_oxidase_su2_TM_sf"/>
</dbReference>
<dbReference type="InterPro" id="IPR002429">
    <property type="entry name" value="CcO_II-like_C"/>
</dbReference>
<evidence type="ECO:0000256" key="15">
    <source>
        <dbReference type="ARBA" id="ARBA00023136"/>
    </source>
</evidence>
<evidence type="ECO:0000256" key="13">
    <source>
        <dbReference type="ARBA" id="ARBA00023008"/>
    </source>
</evidence>
<comment type="catalytic activity">
    <reaction evidence="16">
        <text>4 Fe(II)-[cytochrome c] + O2 + 8 H(+)(in) = 4 Fe(III)-[cytochrome c] + 2 H2O + 4 H(+)(out)</text>
        <dbReference type="Rhea" id="RHEA:11436"/>
        <dbReference type="Rhea" id="RHEA-COMP:10350"/>
        <dbReference type="Rhea" id="RHEA-COMP:14399"/>
        <dbReference type="ChEBI" id="CHEBI:15377"/>
        <dbReference type="ChEBI" id="CHEBI:15378"/>
        <dbReference type="ChEBI" id="CHEBI:15379"/>
        <dbReference type="ChEBI" id="CHEBI:29033"/>
        <dbReference type="ChEBI" id="CHEBI:29034"/>
        <dbReference type="EC" id="7.1.1.9"/>
    </reaction>
    <physiologicalReaction direction="left-to-right" evidence="16">
        <dbReference type="Rhea" id="RHEA:11437"/>
    </physiologicalReaction>
</comment>
<evidence type="ECO:0000256" key="8">
    <source>
        <dbReference type="ARBA" id="ARBA00022792"/>
    </source>
</evidence>
<evidence type="ECO:0000256" key="17">
    <source>
        <dbReference type="RuleBase" id="RU000457"/>
    </source>
</evidence>
<dbReference type="GO" id="GO:0005743">
    <property type="term" value="C:mitochondrial inner membrane"/>
    <property type="evidence" value="ECO:0007669"/>
    <property type="project" value="UniProtKB-SubCell"/>
</dbReference>
<proteinExistence type="inferred from homology"/>
<evidence type="ECO:0000256" key="1">
    <source>
        <dbReference type="ARBA" id="ARBA00004448"/>
    </source>
</evidence>
<feature type="domain" description="Cytochrome oxidase subunit II copper A binding" evidence="19">
    <location>
        <begin position="92"/>
        <end position="225"/>
    </location>
</feature>
<dbReference type="FunFam" id="1.10.287.90:FF:000001">
    <property type="entry name" value="Cytochrome c oxidase subunit 2"/>
    <property type="match status" value="1"/>
</dbReference>
<dbReference type="SUPFAM" id="SSF49503">
    <property type="entry name" value="Cupredoxins"/>
    <property type="match status" value="1"/>
</dbReference>
<evidence type="ECO:0000256" key="5">
    <source>
        <dbReference type="ARBA" id="ARBA00022660"/>
    </source>
</evidence>
<reference evidence="21" key="2">
    <citation type="journal article" name="Theory Biosci.">
        <title>The mitochondrial DNA of Xenoturbella bocki: genomic architecture and phylogenetic analysis.</title>
        <authorList>
            <person name="Perseke M."/>
            <person name="Hankeln T."/>
            <person name="Weich B."/>
            <person name="Fritzsch G."/>
            <person name="Stadler P.F."/>
            <person name="Israelsson O."/>
            <person name="Bernhard D."/>
            <person name="Schlegel M."/>
        </authorList>
    </citation>
    <scope>NUCLEOTIDE SEQUENCE</scope>
</reference>
<evidence type="ECO:0000256" key="16">
    <source>
        <dbReference type="ARBA" id="ARBA00049512"/>
    </source>
</evidence>
<keyword evidence="15 17" id="KW-0472">Membrane</keyword>
<feature type="transmembrane region" description="Helical" evidence="18">
    <location>
        <begin position="63"/>
        <end position="85"/>
    </location>
</feature>
<dbReference type="PROSITE" id="PS00078">
    <property type="entry name" value="COX2"/>
    <property type="match status" value="1"/>
</dbReference>
<evidence type="ECO:0000256" key="7">
    <source>
        <dbReference type="ARBA" id="ARBA00022723"/>
    </source>
</evidence>